<dbReference type="Gene3D" id="2.60.120.200">
    <property type="match status" value="1"/>
</dbReference>
<dbReference type="InterPro" id="IPR013320">
    <property type="entry name" value="ConA-like_dom_sf"/>
</dbReference>
<accession>A0AAI9BY48</accession>
<organism evidence="1 2">
    <name type="scientific">Stenotrophomonas maltophilia</name>
    <name type="common">Pseudomonas maltophilia</name>
    <name type="synonym">Xanthomonas maltophilia</name>
    <dbReference type="NCBI Taxonomy" id="40324"/>
    <lineage>
        <taxon>Bacteria</taxon>
        <taxon>Pseudomonadati</taxon>
        <taxon>Pseudomonadota</taxon>
        <taxon>Gammaproteobacteria</taxon>
        <taxon>Lysobacterales</taxon>
        <taxon>Lysobacteraceae</taxon>
        <taxon>Stenotrophomonas</taxon>
        <taxon>Stenotrophomonas maltophilia group</taxon>
    </lineage>
</organism>
<evidence type="ECO:0000313" key="1">
    <source>
        <dbReference type="EMBL" id="EKT4090649.1"/>
    </source>
</evidence>
<protein>
    <recommendedName>
        <fullName evidence="3">LamG domain-containing protein</fullName>
    </recommendedName>
</protein>
<dbReference type="AlphaFoldDB" id="A0AAI9BY48"/>
<dbReference type="EMBL" id="ABLOJW010000001">
    <property type="protein sequence ID" value="EKT4090649.1"/>
    <property type="molecule type" value="Genomic_DNA"/>
</dbReference>
<name>A0AAI9BY48_STEMA</name>
<dbReference type="Pfam" id="PF13385">
    <property type="entry name" value="Laminin_G_3"/>
    <property type="match status" value="1"/>
</dbReference>
<proteinExistence type="predicted"/>
<dbReference type="SUPFAM" id="SSF49899">
    <property type="entry name" value="Concanavalin A-like lectins/glucanases"/>
    <property type="match status" value="1"/>
</dbReference>
<dbReference type="Gene3D" id="2.60.40.10">
    <property type="entry name" value="Immunoglobulins"/>
    <property type="match status" value="1"/>
</dbReference>
<reference evidence="1" key="1">
    <citation type="submission" date="2022-07" db="EMBL/GenBank/DDBJ databases">
        <authorList>
            <consortium name="DAFM: The Division of Animal and Food Microbiology"/>
        </authorList>
    </citation>
    <scope>NUCLEOTIDE SEQUENCE</scope>
    <source>
        <strain evidence="1">19MO01SH01-2</strain>
    </source>
</reference>
<dbReference type="Proteomes" id="UP001218208">
    <property type="component" value="Unassembled WGS sequence"/>
</dbReference>
<gene>
    <name evidence="1" type="ORF">QEG23_000118</name>
</gene>
<dbReference type="InterPro" id="IPR013783">
    <property type="entry name" value="Ig-like_fold"/>
</dbReference>
<comment type="caution">
    <text evidence="1">The sequence shown here is derived from an EMBL/GenBank/DDBJ whole genome shotgun (WGS) entry which is preliminary data.</text>
</comment>
<evidence type="ECO:0000313" key="2">
    <source>
        <dbReference type="Proteomes" id="UP001218208"/>
    </source>
</evidence>
<dbReference type="Pfam" id="PF05345">
    <property type="entry name" value="He_PIG"/>
    <property type="match status" value="1"/>
</dbReference>
<sequence>MGGGGKKTVGYWYKLKLLFGLCQGPVDEFVQWDVDDATAWAGVVTSNGSIWIHAENLFGGEDEQGGIEGEAEIMFGREDQQLNPWLPPNLGAAHSAYRGLVSVLFKGGRWSAFTPYPKSPSFVLRRIKEGWQDGVCWYPEKVKILLDKDASEVVSGFRSVSWSLPCIDMQGSFCTVPGDSEDRFTLNGTGATIFQVGLRISGSVETKYYSGGFPMPGAPSFIKGGTGSGSILPNHNVYRLEISNPPATYHLNYTPNFESSRLILDGAPLNVEVASNATVRLQALTIDGLQDAPSQWLTARVESLDAKVPLVGMNAAHILYDSITHESMGAEPISVIDDASFRAAADVFFEEGMGLCPIYDPDKESIEQYQQRICDAAGAVLVQGMDGRYRLNVPRGKYVLDELPVLTDDDVLDWAEEPATMDNACNQLFVKYFDPVENAIGTTPALQSLGAIQAFGSVVSEKEDRSGEVANVDLALKIGARNLRAKATSLRKFDLTTTPVARTWSPGSYFRLQAPKRGIADMVCLMGEKRGGTLKSGAITFSCSEDVYSQPNSVYVGTEPGGKPPSTAPTVSPHQVAMEVPYVVLVSQLSAADLAQLSSDVSFLLAASAPPTVGQYFRLMAQAGGAEYSYRGRGDWCASAALVEEAGYRTESFTLTDPLDLGSVAVGDIALVGAEICRVDAIDAAAMTLTLGRACADTVPHLHAPGARVLFLTDFATDTTEYVGGDTVHAKLLTRGASALTDLADAQDLVVEMEDRQARPYPPADVHINGELYPEDVVGDAVLSWAHRDRVAQADQLVDTGMASIGPEPGTTYTVTVYDAASGALVVSYPDLVGASFTVPAGQLVERNRVLLSSRRDGLDSWQSVELLFRRVYQLDFSISAWRGANNSTASLVFTTEAEGVEWSIDQGVLPAGMSLNTTAGRIEGIPLGGAPGYYPIRVKGQDAAGNVGFAETEIALSTMRSSFPMQTGYQEAGGRTVAVSSSNLPVLDPTQSPYAGGASVRFNGTGLRQELEASLGTADFSVAMWIRPDAAPSDTYARLFQIGPNTTNGGLYLRREQLTNPMQVGLDVFTGGNYVRLFNDAVLALAENRLPNSAWSHLAISRRGGVARIFKDGRLVDESTLPAAAVNLSQTALALASNTTLTAERLMAGFAGVEVHAGAAVYWEPFTPPVKPSDFPARLLEMPALPIALVRGRAYGPYSLHFKRGTEASPVTWSATGLPPGVTLDVDQTGSDSTLGGTPS</sequence>
<evidence type="ECO:0008006" key="3">
    <source>
        <dbReference type="Google" id="ProtNLM"/>
    </source>
</evidence>